<dbReference type="PROSITE" id="PS01071">
    <property type="entry name" value="GRPE"/>
    <property type="match status" value="1"/>
</dbReference>
<dbReference type="InterPro" id="IPR000740">
    <property type="entry name" value="GrpE"/>
</dbReference>
<evidence type="ECO:0000256" key="5">
    <source>
        <dbReference type="RuleBase" id="RU004478"/>
    </source>
</evidence>
<comment type="subcellular location">
    <subcellularLocation>
        <location evidence="3">Cytoplasm</location>
    </subcellularLocation>
</comment>
<evidence type="ECO:0000256" key="2">
    <source>
        <dbReference type="ARBA" id="ARBA00023186"/>
    </source>
</evidence>
<dbReference type="Pfam" id="PF01025">
    <property type="entry name" value="GrpE"/>
    <property type="match status" value="1"/>
</dbReference>
<comment type="similarity">
    <text evidence="1 3 5">Belongs to the GrpE family.</text>
</comment>
<dbReference type="Gene3D" id="3.90.20.20">
    <property type="match status" value="1"/>
</dbReference>
<evidence type="ECO:0000256" key="6">
    <source>
        <dbReference type="SAM" id="MobiDB-lite"/>
    </source>
</evidence>
<dbReference type="Gene3D" id="2.30.22.10">
    <property type="entry name" value="Head domain of nucleotide exchange factor GrpE"/>
    <property type="match status" value="1"/>
</dbReference>
<dbReference type="GO" id="GO:0051082">
    <property type="term" value="F:unfolded protein binding"/>
    <property type="evidence" value="ECO:0007669"/>
    <property type="project" value="TreeGrafter"/>
</dbReference>
<feature type="compositionally biased region" description="Basic and acidic residues" evidence="6">
    <location>
        <begin position="1"/>
        <end position="15"/>
    </location>
</feature>
<keyword evidence="3 4" id="KW-0346">Stress response</keyword>
<organism evidence="7">
    <name type="scientific">uncultured Gemmatimonadaceae bacterium</name>
    <dbReference type="NCBI Taxonomy" id="246130"/>
    <lineage>
        <taxon>Bacteria</taxon>
        <taxon>Pseudomonadati</taxon>
        <taxon>Gemmatimonadota</taxon>
        <taxon>Gemmatimonadia</taxon>
        <taxon>Gemmatimonadales</taxon>
        <taxon>Gemmatimonadaceae</taxon>
        <taxon>environmental samples</taxon>
    </lineage>
</organism>
<accession>A0A6J4LPB0</accession>
<keyword evidence="3" id="KW-0963">Cytoplasm</keyword>
<dbReference type="GO" id="GO:0005737">
    <property type="term" value="C:cytoplasm"/>
    <property type="evidence" value="ECO:0007669"/>
    <property type="project" value="UniProtKB-SubCell"/>
</dbReference>
<dbReference type="AlphaFoldDB" id="A0A6J4LPB0"/>
<feature type="region of interest" description="Disordered" evidence="6">
    <location>
        <begin position="1"/>
        <end position="53"/>
    </location>
</feature>
<dbReference type="InterPro" id="IPR013805">
    <property type="entry name" value="GrpE_CC"/>
</dbReference>
<dbReference type="PANTHER" id="PTHR21237">
    <property type="entry name" value="GRPE PROTEIN"/>
    <property type="match status" value="1"/>
</dbReference>
<proteinExistence type="inferred from homology"/>
<dbReference type="GO" id="GO:0051087">
    <property type="term" value="F:protein-folding chaperone binding"/>
    <property type="evidence" value="ECO:0007669"/>
    <property type="project" value="InterPro"/>
</dbReference>
<comment type="function">
    <text evidence="3 4">Participates actively in the response to hyperosmotic and heat shock by preventing the aggregation of stress-denatured proteins, in association with DnaK and GrpE. It is the nucleotide exchange factor for DnaK and may function as a thermosensor. Unfolded proteins bind initially to DnaJ; upon interaction with the DnaJ-bound protein, DnaK hydrolyzes its bound ATP, resulting in the formation of a stable complex. GrpE releases ADP from DnaK; ATP binding to DnaK triggers the release of the substrate protein, thus completing the reaction cycle. Several rounds of ATP-dependent interactions between DnaJ, DnaK and GrpE are required for fully efficient folding.</text>
</comment>
<evidence type="ECO:0000313" key="7">
    <source>
        <dbReference type="EMBL" id="CAA9338271.1"/>
    </source>
</evidence>
<gene>
    <name evidence="3" type="primary">grpE</name>
    <name evidence="7" type="ORF">AVDCRST_MAG40-2273</name>
</gene>
<dbReference type="EMBL" id="CADCTX010000662">
    <property type="protein sequence ID" value="CAA9338271.1"/>
    <property type="molecule type" value="Genomic_DNA"/>
</dbReference>
<dbReference type="SUPFAM" id="SSF51064">
    <property type="entry name" value="Head domain of nucleotide exchange factor GrpE"/>
    <property type="match status" value="1"/>
</dbReference>
<name>A0A6J4LPB0_9BACT</name>
<reference evidence="7" key="1">
    <citation type="submission" date="2020-02" db="EMBL/GenBank/DDBJ databases">
        <authorList>
            <person name="Meier V. D."/>
        </authorList>
    </citation>
    <scope>NUCLEOTIDE SEQUENCE</scope>
    <source>
        <strain evidence="7">AVDCRST_MAG40</strain>
    </source>
</reference>
<evidence type="ECO:0000256" key="4">
    <source>
        <dbReference type="RuleBase" id="RU000639"/>
    </source>
</evidence>
<protein>
    <recommendedName>
        <fullName evidence="3 4">Protein GrpE</fullName>
    </recommendedName>
    <alternativeName>
        <fullName evidence="3">HSP-70 cofactor</fullName>
    </alternativeName>
</protein>
<dbReference type="InterPro" id="IPR009012">
    <property type="entry name" value="GrpE_head"/>
</dbReference>
<dbReference type="CDD" id="cd00446">
    <property type="entry name" value="GrpE"/>
    <property type="match status" value="1"/>
</dbReference>
<dbReference type="PANTHER" id="PTHR21237:SF23">
    <property type="entry name" value="GRPE PROTEIN HOMOLOG, MITOCHONDRIAL"/>
    <property type="match status" value="1"/>
</dbReference>
<dbReference type="PRINTS" id="PR00773">
    <property type="entry name" value="GRPEPROTEIN"/>
</dbReference>
<dbReference type="GO" id="GO:0042803">
    <property type="term" value="F:protein homodimerization activity"/>
    <property type="evidence" value="ECO:0007669"/>
    <property type="project" value="InterPro"/>
</dbReference>
<dbReference type="GO" id="GO:0000774">
    <property type="term" value="F:adenyl-nucleotide exchange factor activity"/>
    <property type="evidence" value="ECO:0007669"/>
    <property type="project" value="InterPro"/>
</dbReference>
<evidence type="ECO:0000256" key="3">
    <source>
        <dbReference type="HAMAP-Rule" id="MF_01151"/>
    </source>
</evidence>
<evidence type="ECO:0000256" key="1">
    <source>
        <dbReference type="ARBA" id="ARBA00009054"/>
    </source>
</evidence>
<feature type="compositionally biased region" description="Low complexity" evidence="6">
    <location>
        <begin position="26"/>
        <end position="49"/>
    </location>
</feature>
<dbReference type="SUPFAM" id="SSF58014">
    <property type="entry name" value="Coiled-coil domain of nucleotide exchange factor GrpE"/>
    <property type="match status" value="1"/>
</dbReference>
<dbReference type="HAMAP" id="MF_01151">
    <property type="entry name" value="GrpE"/>
    <property type="match status" value="1"/>
</dbReference>
<keyword evidence="2 3" id="KW-0143">Chaperone</keyword>
<sequence length="198" mass="21414">MTNSRFEPESADDRGAPGSADSYARGASDGSQAADAPASAPDTATDAPALGVQQELEAQRDKYLRLAAEYDNYRKRSIRERQEAGSRSQAELVKQLLDALDDLSRFAHVDPATVDATTVVQGVELVERKMLKSLAAAGLEVVNPADQTFDPALHEAVSTEPAAAQEDDHVVARVYQFGYRFGGQLLRPARVVVKQWNG</sequence>
<dbReference type="GO" id="GO:0006457">
    <property type="term" value="P:protein folding"/>
    <property type="evidence" value="ECO:0007669"/>
    <property type="project" value="InterPro"/>
</dbReference>
<comment type="subunit">
    <text evidence="3">Homodimer.</text>
</comment>